<evidence type="ECO:0000313" key="2">
    <source>
        <dbReference type="EMBL" id="GAB1221725.1"/>
    </source>
</evidence>
<evidence type="ECO:0000313" key="3">
    <source>
        <dbReference type="Proteomes" id="UP001628156"/>
    </source>
</evidence>
<evidence type="ECO:0000256" key="1">
    <source>
        <dbReference type="SAM" id="Coils"/>
    </source>
</evidence>
<keyword evidence="3" id="KW-1185">Reference proteome</keyword>
<proteinExistence type="predicted"/>
<dbReference type="Proteomes" id="UP001628156">
    <property type="component" value="Unassembled WGS sequence"/>
</dbReference>
<feature type="coiled-coil region" evidence="1">
    <location>
        <begin position="154"/>
        <end position="255"/>
    </location>
</feature>
<reference evidence="2 3" key="1">
    <citation type="journal article" date="2019" name="PLoS Negl. Trop. Dis.">
        <title>Whole genome sequencing of Entamoeba nuttalli reveals mammalian host-related molecular signatures and a novel octapeptide-repeat surface protein.</title>
        <authorList>
            <person name="Tanaka M."/>
            <person name="Makiuchi T."/>
            <person name="Komiyama T."/>
            <person name="Shiina T."/>
            <person name="Osaki K."/>
            <person name="Tachibana H."/>
        </authorList>
    </citation>
    <scope>NUCLEOTIDE SEQUENCE [LARGE SCALE GENOMIC DNA]</scope>
    <source>
        <strain evidence="2 3">P19-061405</strain>
    </source>
</reference>
<dbReference type="EMBL" id="BAAFRS010000083">
    <property type="protein sequence ID" value="GAB1221725.1"/>
    <property type="molecule type" value="Genomic_DNA"/>
</dbReference>
<keyword evidence="1" id="KW-0175">Coiled coil</keyword>
<name>A0ABQ0DFU5_9EUKA</name>
<organism evidence="2 3">
    <name type="scientific">Entamoeba nuttalli</name>
    <dbReference type="NCBI Taxonomy" id="412467"/>
    <lineage>
        <taxon>Eukaryota</taxon>
        <taxon>Amoebozoa</taxon>
        <taxon>Evosea</taxon>
        <taxon>Archamoebae</taxon>
        <taxon>Mastigamoebida</taxon>
        <taxon>Entamoebidae</taxon>
        <taxon>Entamoeba</taxon>
    </lineage>
</organism>
<sequence>MSTSEEGGKKKSGLSINMATAKREELIDFIHACSERIQASKKKIVELQVENKTQTEERELAEFRANDLERKIEAIRKVHSEQIEELTNKLDEIKEKLEQENPDINGIIDMLNGAMDNVEDDVEEKEDVVVKNMRSEETKRLIEANDMKWKTEMLDFKESLQIEQKKEIEKLKNQFEEEKKELESKLQREEKEREKLSFDLKNTNQLFSEYKTRTNKTFESGKEFRKQHENCDAEIFKLKAEIEKLKYENSRLKDDLEQAQK</sequence>
<accession>A0ABQ0DFU5</accession>
<gene>
    <name evidence="2" type="ORF">ENUP19_0083G0101</name>
</gene>
<comment type="caution">
    <text evidence="2">The sequence shown here is derived from an EMBL/GenBank/DDBJ whole genome shotgun (WGS) entry which is preliminary data.</text>
</comment>
<feature type="coiled-coil region" evidence="1">
    <location>
        <begin position="37"/>
        <end position="128"/>
    </location>
</feature>
<protein>
    <submittedName>
        <fullName evidence="2">Uncharacterized protein</fullName>
    </submittedName>
</protein>